<reference evidence="1" key="1">
    <citation type="submission" date="2024-05" db="EMBL/GenBank/DDBJ databases">
        <title>30 novel species of actinomycetes from the DSMZ collection.</title>
        <authorList>
            <person name="Nouioui I."/>
        </authorList>
    </citation>
    <scope>NUCLEOTIDE SEQUENCE</scope>
    <source>
        <strain evidence="1">DSM 40712</strain>
    </source>
</reference>
<dbReference type="EMBL" id="JAVRFH010000070">
    <property type="protein sequence ID" value="MDT0615678.1"/>
    <property type="molecule type" value="Genomic_DNA"/>
</dbReference>
<proteinExistence type="predicted"/>
<keyword evidence="2" id="KW-1185">Reference proteome</keyword>
<accession>A0ABU3B0H7</accession>
<evidence type="ECO:0000313" key="1">
    <source>
        <dbReference type="EMBL" id="MDT0615678.1"/>
    </source>
</evidence>
<protein>
    <submittedName>
        <fullName evidence="1">Uncharacterized protein</fullName>
    </submittedName>
</protein>
<name>A0ABU3B0H7_9ACTN</name>
<organism evidence="1 2">
    <name type="scientific">Streptomyces lancefieldiae</name>
    <dbReference type="NCBI Taxonomy" id="3075520"/>
    <lineage>
        <taxon>Bacteria</taxon>
        <taxon>Bacillati</taxon>
        <taxon>Actinomycetota</taxon>
        <taxon>Actinomycetes</taxon>
        <taxon>Kitasatosporales</taxon>
        <taxon>Streptomycetaceae</taxon>
        <taxon>Streptomyces</taxon>
    </lineage>
</organism>
<evidence type="ECO:0000313" key="2">
    <source>
        <dbReference type="Proteomes" id="UP001180724"/>
    </source>
</evidence>
<sequence>MAGVGVLRAEPVVFGPVASAATVYRLIDTLTAAGPEALDVIRSVLAEVRE</sequence>
<comment type="caution">
    <text evidence="1">The sequence shown here is derived from an EMBL/GenBank/DDBJ whole genome shotgun (WGS) entry which is preliminary data.</text>
</comment>
<gene>
    <name evidence="1" type="ORF">RM812_36645</name>
</gene>
<dbReference type="RefSeq" id="WP_311583638.1">
    <property type="nucleotide sequence ID" value="NZ_JAVRFH010000070.1"/>
</dbReference>
<dbReference type="Proteomes" id="UP001180724">
    <property type="component" value="Unassembled WGS sequence"/>
</dbReference>